<dbReference type="CDD" id="cd08502">
    <property type="entry name" value="PBP2_NikA_DppA_OppA_like_16"/>
    <property type="match status" value="1"/>
</dbReference>
<evidence type="ECO:0000313" key="5">
    <source>
        <dbReference type="EMBL" id="MBJ6126767.1"/>
    </source>
</evidence>
<dbReference type="PANTHER" id="PTHR30290:SF38">
    <property type="entry name" value="D,D-DIPEPTIDE-BINDING PERIPLASMIC PROTEIN DDPA-RELATED"/>
    <property type="match status" value="1"/>
</dbReference>
<dbReference type="Gene3D" id="3.90.76.10">
    <property type="entry name" value="Dipeptide-binding Protein, Domain 1"/>
    <property type="match status" value="1"/>
</dbReference>
<dbReference type="InterPro" id="IPR030678">
    <property type="entry name" value="Peptide/Ni-bd"/>
</dbReference>
<dbReference type="PIRSF" id="PIRSF002741">
    <property type="entry name" value="MppA"/>
    <property type="match status" value="1"/>
</dbReference>
<evidence type="ECO:0000256" key="1">
    <source>
        <dbReference type="ARBA" id="ARBA00004418"/>
    </source>
</evidence>
<dbReference type="EMBL" id="JAELXT010000016">
    <property type="protein sequence ID" value="MBJ6126767.1"/>
    <property type="molecule type" value="Genomic_DNA"/>
</dbReference>
<dbReference type="Gene3D" id="3.40.190.10">
    <property type="entry name" value="Periplasmic binding protein-like II"/>
    <property type="match status" value="1"/>
</dbReference>
<dbReference type="Proteomes" id="UP000620670">
    <property type="component" value="Unassembled WGS sequence"/>
</dbReference>
<reference evidence="6" key="1">
    <citation type="submission" date="2020-12" db="EMBL/GenBank/DDBJ databases">
        <title>Hymenobacter sp.</title>
        <authorList>
            <person name="Kim M.K."/>
        </authorList>
    </citation>
    <scope>NUCLEOTIDE SEQUENCE [LARGE SCALE GENOMIC DNA]</scope>
    <source>
        <strain evidence="6">BT325</strain>
    </source>
</reference>
<keyword evidence="6" id="KW-1185">Reference proteome</keyword>
<dbReference type="Pfam" id="PF00496">
    <property type="entry name" value="SBP_bac_5"/>
    <property type="match status" value="1"/>
</dbReference>
<evidence type="ECO:0000259" key="4">
    <source>
        <dbReference type="Pfam" id="PF00496"/>
    </source>
</evidence>
<evidence type="ECO:0000256" key="3">
    <source>
        <dbReference type="ARBA" id="ARBA00022729"/>
    </source>
</evidence>
<dbReference type="InterPro" id="IPR000914">
    <property type="entry name" value="SBP_5_dom"/>
</dbReference>
<dbReference type="SUPFAM" id="SSF53850">
    <property type="entry name" value="Periplasmic binding protein-like II"/>
    <property type="match status" value="1"/>
</dbReference>
<dbReference type="Gene3D" id="3.10.105.10">
    <property type="entry name" value="Dipeptide-binding Protein, Domain 3"/>
    <property type="match status" value="1"/>
</dbReference>
<dbReference type="RefSeq" id="WP_199049999.1">
    <property type="nucleotide sequence ID" value="NZ_JAELXT010000016.1"/>
</dbReference>
<protein>
    <submittedName>
        <fullName evidence="5">ABC transporter substrate-binding protein</fullName>
    </submittedName>
</protein>
<name>A0ABS0Y397_9HYPH</name>
<dbReference type="PANTHER" id="PTHR30290">
    <property type="entry name" value="PERIPLASMIC BINDING COMPONENT OF ABC TRANSPORTER"/>
    <property type="match status" value="1"/>
</dbReference>
<comment type="subcellular location">
    <subcellularLocation>
        <location evidence="1">Periplasm</location>
    </subcellularLocation>
</comment>
<organism evidence="5 6">
    <name type="scientific">Microvirga splendida</name>
    <dbReference type="NCBI Taxonomy" id="2795727"/>
    <lineage>
        <taxon>Bacteria</taxon>
        <taxon>Pseudomonadati</taxon>
        <taxon>Pseudomonadota</taxon>
        <taxon>Alphaproteobacteria</taxon>
        <taxon>Hyphomicrobiales</taxon>
        <taxon>Methylobacteriaceae</taxon>
        <taxon>Microvirga</taxon>
    </lineage>
</organism>
<evidence type="ECO:0000313" key="6">
    <source>
        <dbReference type="Proteomes" id="UP000620670"/>
    </source>
</evidence>
<gene>
    <name evidence="5" type="ORF">JAO75_15270</name>
</gene>
<proteinExistence type="inferred from homology"/>
<dbReference type="InterPro" id="IPR039424">
    <property type="entry name" value="SBP_5"/>
</dbReference>
<comment type="similarity">
    <text evidence="2">Belongs to the bacterial solute-binding protein 5 family.</text>
</comment>
<evidence type="ECO:0000256" key="2">
    <source>
        <dbReference type="ARBA" id="ARBA00005695"/>
    </source>
</evidence>
<sequence>MTTAAAVLIASAVGQPASAETVLKIRMLGDLKIIDPVINTASPIRDMGYMVWDTLFATDADGKIQPQMAEKNEVSADGNVHTITLRDGLKWHDGKPVTAADCVASIERWMQKDAFGKELKANLGKIEAVDAKTLRITMNNYGGLVLQALGKPGANVPFMMPERLAKTPVDQPVTEAIGSGPFKMIEWTPGSRVVYVKNQDYVPRKEPASGMAGGKVAKVDRIERIHIPDDTAAVNALIAGEVDYVENIPPDLIPLVETNKNIEVHVRDKLGKNLQIVLNHKQPPFDNAKVRHAVQYALSQKEFMEAYFGEQTNLYKLCPSVFFCGAPYESSANGERVMTQDFEKAKALLAEAKYDGTPLVVLHPTDQKEQNDWVAVLVQSLRKAGFKVDDQTMDLATMFSRRANNKPVSEGGWHIFTTGWGGVDQMHPATNVYVTGACDQGWFGWACDKELQDLRKGFFAATTDAGRKAAAERIQARVHDVVPYIPMGQNFAVHAWSKKLEGVLDGPAFSFWNVSKK</sequence>
<comment type="caution">
    <text evidence="5">The sequence shown here is derived from an EMBL/GenBank/DDBJ whole genome shotgun (WGS) entry which is preliminary data.</text>
</comment>
<feature type="domain" description="Solute-binding protein family 5" evidence="4">
    <location>
        <begin position="63"/>
        <end position="430"/>
    </location>
</feature>
<accession>A0ABS0Y397</accession>
<keyword evidence="3" id="KW-0732">Signal</keyword>